<dbReference type="Gene3D" id="3.40.50.10140">
    <property type="entry name" value="Toll/interleukin-1 receptor homology (TIR) domain"/>
    <property type="match status" value="1"/>
</dbReference>
<dbReference type="PRINTS" id="PR00364">
    <property type="entry name" value="DISEASERSIST"/>
</dbReference>
<dbReference type="EMBL" id="JAWXYG010000011">
    <property type="protein sequence ID" value="KAK4259251.1"/>
    <property type="molecule type" value="Genomic_DNA"/>
</dbReference>
<feature type="domain" description="TIR" evidence="5">
    <location>
        <begin position="50"/>
        <end position="216"/>
    </location>
</feature>
<keyword evidence="1" id="KW-0433">Leucine-rich repeat</keyword>
<protein>
    <recommendedName>
        <fullName evidence="5">TIR domain-containing protein</fullName>
    </recommendedName>
</protein>
<dbReference type="InterPro" id="IPR000157">
    <property type="entry name" value="TIR_dom"/>
</dbReference>
<evidence type="ECO:0000256" key="1">
    <source>
        <dbReference type="ARBA" id="ARBA00022614"/>
    </source>
</evidence>
<dbReference type="SUPFAM" id="SSF52058">
    <property type="entry name" value="L domain-like"/>
    <property type="match status" value="1"/>
</dbReference>
<comment type="caution">
    <text evidence="6">The sequence shown here is derived from an EMBL/GenBank/DDBJ whole genome shotgun (WGS) entry which is preliminary data.</text>
</comment>
<evidence type="ECO:0000313" key="6">
    <source>
        <dbReference type="EMBL" id="KAK4259251.1"/>
    </source>
</evidence>
<dbReference type="SMART" id="SM00255">
    <property type="entry name" value="TIR"/>
    <property type="match status" value="1"/>
</dbReference>
<dbReference type="InterPro" id="IPR002182">
    <property type="entry name" value="NB-ARC"/>
</dbReference>
<dbReference type="GO" id="GO:0043531">
    <property type="term" value="F:ADP binding"/>
    <property type="evidence" value="ECO:0007669"/>
    <property type="project" value="InterPro"/>
</dbReference>
<evidence type="ECO:0000256" key="3">
    <source>
        <dbReference type="ARBA" id="ARBA00022821"/>
    </source>
</evidence>
<dbReference type="PANTHER" id="PTHR11017">
    <property type="entry name" value="LEUCINE-RICH REPEAT-CONTAINING PROTEIN"/>
    <property type="match status" value="1"/>
</dbReference>
<organism evidence="6 7">
    <name type="scientific">Acacia crassicarpa</name>
    <name type="common">northern wattle</name>
    <dbReference type="NCBI Taxonomy" id="499986"/>
    <lineage>
        <taxon>Eukaryota</taxon>
        <taxon>Viridiplantae</taxon>
        <taxon>Streptophyta</taxon>
        <taxon>Embryophyta</taxon>
        <taxon>Tracheophyta</taxon>
        <taxon>Spermatophyta</taxon>
        <taxon>Magnoliopsida</taxon>
        <taxon>eudicotyledons</taxon>
        <taxon>Gunneridae</taxon>
        <taxon>Pentapetalae</taxon>
        <taxon>rosids</taxon>
        <taxon>fabids</taxon>
        <taxon>Fabales</taxon>
        <taxon>Fabaceae</taxon>
        <taxon>Caesalpinioideae</taxon>
        <taxon>mimosoid clade</taxon>
        <taxon>Acacieae</taxon>
        <taxon>Acacia</taxon>
    </lineage>
</organism>
<dbReference type="Pfam" id="PF23282">
    <property type="entry name" value="WHD_ROQ1"/>
    <property type="match status" value="1"/>
</dbReference>
<name>A0AAE1IWN7_9FABA</name>
<dbReference type="InterPro" id="IPR058192">
    <property type="entry name" value="WHD_ROQ1-like"/>
</dbReference>
<evidence type="ECO:0000256" key="2">
    <source>
        <dbReference type="ARBA" id="ARBA00022737"/>
    </source>
</evidence>
<dbReference type="InterPro" id="IPR036390">
    <property type="entry name" value="WH_DNA-bd_sf"/>
</dbReference>
<keyword evidence="7" id="KW-1185">Reference proteome</keyword>
<dbReference type="GO" id="GO:0006952">
    <property type="term" value="P:defense response"/>
    <property type="evidence" value="ECO:0007669"/>
    <property type="project" value="UniProtKB-KW"/>
</dbReference>
<dbReference type="InterPro" id="IPR027417">
    <property type="entry name" value="P-loop_NTPase"/>
</dbReference>
<dbReference type="GO" id="GO:0007165">
    <property type="term" value="P:signal transduction"/>
    <property type="evidence" value="ECO:0007669"/>
    <property type="project" value="InterPro"/>
</dbReference>
<dbReference type="InterPro" id="IPR044974">
    <property type="entry name" value="Disease_R_plants"/>
</dbReference>
<accession>A0AAE1IWN7</accession>
<gene>
    <name evidence="6" type="ORF">QN277_005599</name>
</gene>
<dbReference type="Proteomes" id="UP001293593">
    <property type="component" value="Unassembled WGS sequence"/>
</dbReference>
<keyword evidence="3" id="KW-0611">Plant defense</keyword>
<dbReference type="PANTHER" id="PTHR11017:SF479">
    <property type="entry name" value="DISEASE RESISTANCE PROTEIN (TIR-NBS-LRR CLASS) FAMILY"/>
    <property type="match status" value="1"/>
</dbReference>
<dbReference type="InterPro" id="IPR042197">
    <property type="entry name" value="Apaf_helical"/>
</dbReference>
<evidence type="ECO:0000313" key="7">
    <source>
        <dbReference type="Proteomes" id="UP001293593"/>
    </source>
</evidence>
<dbReference type="Gene3D" id="3.40.50.300">
    <property type="entry name" value="P-loop containing nucleotide triphosphate hydrolases"/>
    <property type="match status" value="1"/>
</dbReference>
<dbReference type="InterPro" id="IPR035897">
    <property type="entry name" value="Toll_tir_struct_dom_sf"/>
</dbReference>
<reference evidence="6" key="1">
    <citation type="submission" date="2023-10" db="EMBL/GenBank/DDBJ databases">
        <title>Chromosome-level genome of the transformable northern wattle, Acacia crassicarpa.</title>
        <authorList>
            <person name="Massaro I."/>
            <person name="Sinha N.R."/>
            <person name="Poethig S."/>
            <person name="Leichty A.R."/>
        </authorList>
    </citation>
    <scope>NUCLEOTIDE SEQUENCE</scope>
    <source>
        <strain evidence="6">Acra3RX</strain>
        <tissue evidence="6">Leaf</tissue>
    </source>
</reference>
<dbReference type="SUPFAM" id="SSF52540">
    <property type="entry name" value="P-loop containing nucleoside triphosphate hydrolases"/>
    <property type="match status" value="1"/>
</dbReference>
<keyword evidence="2" id="KW-0677">Repeat</keyword>
<dbReference type="SUPFAM" id="SSF46785">
    <property type="entry name" value="Winged helix' DNA-binding domain"/>
    <property type="match status" value="1"/>
</dbReference>
<dbReference type="Gene3D" id="1.10.8.430">
    <property type="entry name" value="Helical domain of apoptotic protease-activating factors"/>
    <property type="match status" value="1"/>
</dbReference>
<dbReference type="Pfam" id="PF00931">
    <property type="entry name" value="NB-ARC"/>
    <property type="match status" value="1"/>
</dbReference>
<evidence type="ECO:0000256" key="4">
    <source>
        <dbReference type="ARBA" id="ARBA00023027"/>
    </source>
</evidence>
<dbReference type="Pfam" id="PF01582">
    <property type="entry name" value="TIR"/>
    <property type="match status" value="1"/>
</dbReference>
<dbReference type="FunFam" id="3.40.50.10140:FF:000007">
    <property type="entry name" value="Disease resistance protein (TIR-NBS-LRR class)"/>
    <property type="match status" value="1"/>
</dbReference>
<proteinExistence type="predicted"/>
<keyword evidence="4" id="KW-0520">NAD</keyword>
<dbReference type="InterPro" id="IPR032675">
    <property type="entry name" value="LRR_dom_sf"/>
</dbReference>
<dbReference type="AlphaFoldDB" id="A0AAE1IWN7"/>
<dbReference type="PROSITE" id="PS50104">
    <property type="entry name" value="TIR"/>
    <property type="match status" value="1"/>
</dbReference>
<sequence length="735" mass="84693">MLREASLILLGVSIHKAIRFISHSLNSNQAVAVNDSSNDDVSQTGSPSATKYDVFLSFRGEDTRQTFASHLYKELLNAGIHTFMDHELRKGDQIKPVLLRTIEESEISVIIFSRNYASSTWCMDELVHILECKEKFGRVVIPIFYNVDPSNIRKQNGSFGNGFNVLKQRFKDNQEKLQKWTNALVQSTSLSGWDSNSLKPEFKLVEEIAKDILRKLKHKSSSHLEGLVGFSCHIENIEKLLADARIVGIWGMGGAGKTTLAKAVFQQLRAQFDALSFIEKVNEKLARIGFDELVKNCLKDILKDEDISIYDIKSNYVKSRLERKKILLALDDVDNSVIVEDLIKVCDWFGKGSRIIITSRNKQALKNASSFSTYHVPGLNFRDAIHLFHLKSFKQQEPSEGYIELSKSVVEYCQGNPLALVVLGCFLYRREKEEWKRALEKLNEAPPKDIVDVLKLSYDGLDEEQQNMFLDLAFLLKEGFYISVNLIRQIYGEEGVCISANVIRQIYGSFVDIEISVLREKSLISFDNYTDCIGMHNLVMEMGLEIARRQLFSGPKTHVRLWRHEDIYEFFSHGKGIGGIRFLSLDLSKTRRRTALRASNFRKMHKLIFLKFHKSDRRKPSELTICDKLDYLPEELRFLTWEEYPFPYVPLHFCSENLSSLDMPKSNVRQLWNENQHFPNLKRISLWDSEHLTALPDLSHAPKIRAINVMGCSKLKKNQFFNSPEQHFIDIDRTW</sequence>
<dbReference type="Gene3D" id="3.80.10.10">
    <property type="entry name" value="Ribonuclease Inhibitor"/>
    <property type="match status" value="1"/>
</dbReference>
<evidence type="ECO:0000259" key="5">
    <source>
        <dbReference type="PROSITE" id="PS50104"/>
    </source>
</evidence>
<dbReference type="SUPFAM" id="SSF52200">
    <property type="entry name" value="Toll/Interleukin receptor TIR domain"/>
    <property type="match status" value="1"/>
</dbReference>